<protein>
    <recommendedName>
        <fullName evidence="9">J domain-containing protein</fullName>
    </recommendedName>
</protein>
<keyword evidence="11" id="KW-1185">Reference proteome</keyword>
<name>A0AAN9XZS4_9HEMI</name>
<feature type="compositionally biased region" description="Basic and acidic residues" evidence="7">
    <location>
        <begin position="448"/>
        <end position="457"/>
    </location>
</feature>
<dbReference type="Gene3D" id="1.10.287.110">
    <property type="entry name" value="DnaJ domain"/>
    <property type="match status" value="1"/>
</dbReference>
<dbReference type="GO" id="GO:0051087">
    <property type="term" value="F:protein-folding chaperone binding"/>
    <property type="evidence" value="ECO:0007669"/>
    <property type="project" value="TreeGrafter"/>
</dbReference>
<dbReference type="SUPFAM" id="SSF48452">
    <property type="entry name" value="TPR-like"/>
    <property type="match status" value="2"/>
</dbReference>
<feature type="chain" id="PRO_5042831195" description="J domain-containing protein" evidence="8">
    <location>
        <begin position="35"/>
        <end position="495"/>
    </location>
</feature>
<feature type="repeat" description="TPR" evidence="6">
    <location>
        <begin position="37"/>
        <end position="70"/>
    </location>
</feature>
<reference evidence="10 11" key="1">
    <citation type="submission" date="2024-03" db="EMBL/GenBank/DDBJ databases">
        <title>Adaptation during the transition from Ophiocordyceps entomopathogen to insect associate is accompanied by gene loss and intensified selection.</title>
        <authorList>
            <person name="Ward C.M."/>
            <person name="Onetto C.A."/>
            <person name="Borneman A.R."/>
        </authorList>
    </citation>
    <scope>NUCLEOTIDE SEQUENCE [LARGE SCALE GENOMIC DNA]</scope>
    <source>
        <strain evidence="10">AWRI1</strain>
        <tissue evidence="10">Single Adult Female</tissue>
    </source>
</reference>
<accession>A0AAN9XZS4</accession>
<comment type="subcellular location">
    <subcellularLocation>
        <location evidence="1">Endoplasmic reticulum lumen</location>
    </subcellularLocation>
</comment>
<evidence type="ECO:0000256" key="8">
    <source>
        <dbReference type="SAM" id="SignalP"/>
    </source>
</evidence>
<feature type="repeat" description="TPR" evidence="6">
    <location>
        <begin position="221"/>
        <end position="254"/>
    </location>
</feature>
<dbReference type="EMBL" id="JBBCAQ010000036">
    <property type="protein sequence ID" value="KAK7576602.1"/>
    <property type="molecule type" value="Genomic_DNA"/>
</dbReference>
<dbReference type="SUPFAM" id="SSF46565">
    <property type="entry name" value="Chaperone J-domain"/>
    <property type="match status" value="1"/>
</dbReference>
<dbReference type="FunFam" id="1.10.287.110:FF:000015">
    <property type="entry name" value="dnaJ homolog subfamily C member 3"/>
    <property type="match status" value="1"/>
</dbReference>
<feature type="domain" description="J" evidence="9">
    <location>
        <begin position="392"/>
        <end position="459"/>
    </location>
</feature>
<evidence type="ECO:0000256" key="1">
    <source>
        <dbReference type="ARBA" id="ARBA00004319"/>
    </source>
</evidence>
<sequence>MIESWQIAPAKICSSWLLFLALDLFSVSVGSNSAADVESHLERGRDFLARGQLQDALSHYHAAVEGDPQNYLTYFKRGTVYLALGKAKFALLDFDKVLELKPDFHSARLQRGLVLMKQAEIDKAKQDLYHVHLNTDPATSQEALDHYMKLDNIQYEIDSSQYYFDHGDYHSASQMLAKIIETCPWSPALRELRSKCHLELGDTESAIMDLRSATKLLSDNTEGFLKLSTLQYRLGKLSDSLKEIRECLKLDPEHKFCFPHYKKVKKIEKLMSDCEEAVNSKDYGMCAEKAKKVLLIEDTERMIIYLAKQKLCHCYLHNEQFALSLQYCEEALTIHRSPDVHCDKAEAYIASEMFDDAIHEFNKALELDREFQRAVNGLKRAQKLQKQSERRDYYKILNVKRTASKQEITKAYRKAAQKWHPDNFRGEEKKMAEKKFIDIAAAKEVLTDPEKRQKFDNGEDPLDPESGQHPQGFNPFQHFSHFQNGGPFTFKFHFN</sequence>
<keyword evidence="5" id="KW-0256">Endoplasmic reticulum</keyword>
<dbReference type="Proteomes" id="UP001367676">
    <property type="component" value="Unassembled WGS sequence"/>
</dbReference>
<proteinExistence type="predicted"/>
<comment type="caution">
    <text evidence="10">The sequence shown here is derived from an EMBL/GenBank/DDBJ whole genome shotgun (WGS) entry which is preliminary data.</text>
</comment>
<dbReference type="GO" id="GO:0051787">
    <property type="term" value="F:misfolded protein binding"/>
    <property type="evidence" value="ECO:0007669"/>
    <property type="project" value="TreeGrafter"/>
</dbReference>
<keyword evidence="4 6" id="KW-0802">TPR repeat</keyword>
<dbReference type="PROSITE" id="PS50076">
    <property type="entry name" value="DNAJ_2"/>
    <property type="match status" value="1"/>
</dbReference>
<dbReference type="Pfam" id="PF13414">
    <property type="entry name" value="TPR_11"/>
    <property type="match status" value="1"/>
</dbReference>
<feature type="region of interest" description="Disordered" evidence="7">
    <location>
        <begin position="448"/>
        <end position="478"/>
    </location>
</feature>
<evidence type="ECO:0000313" key="10">
    <source>
        <dbReference type="EMBL" id="KAK7576602.1"/>
    </source>
</evidence>
<gene>
    <name evidence="10" type="ORF">V9T40_012888</name>
</gene>
<dbReference type="PRINTS" id="PR00625">
    <property type="entry name" value="JDOMAIN"/>
</dbReference>
<feature type="repeat" description="TPR" evidence="6">
    <location>
        <begin position="338"/>
        <end position="371"/>
    </location>
</feature>
<dbReference type="Pfam" id="PF00226">
    <property type="entry name" value="DnaJ"/>
    <property type="match status" value="1"/>
</dbReference>
<dbReference type="PROSITE" id="PS50005">
    <property type="entry name" value="TPR"/>
    <property type="match status" value="4"/>
</dbReference>
<keyword evidence="3" id="KW-0677">Repeat</keyword>
<dbReference type="Gene3D" id="1.25.40.10">
    <property type="entry name" value="Tetratricopeptide repeat domain"/>
    <property type="match status" value="1"/>
</dbReference>
<evidence type="ECO:0000256" key="4">
    <source>
        <dbReference type="ARBA" id="ARBA00022803"/>
    </source>
</evidence>
<dbReference type="InterPro" id="IPR011990">
    <property type="entry name" value="TPR-like_helical_dom_sf"/>
</dbReference>
<dbReference type="InterPro" id="IPR019734">
    <property type="entry name" value="TPR_rpt"/>
</dbReference>
<dbReference type="AlphaFoldDB" id="A0AAN9XZS4"/>
<dbReference type="PANTHER" id="PTHR44140">
    <property type="entry name" value="LD25575P"/>
    <property type="match status" value="1"/>
</dbReference>
<dbReference type="FunFam" id="1.25.40.10:FF:000224">
    <property type="entry name" value="DnaJ and TPR domain protein"/>
    <property type="match status" value="1"/>
</dbReference>
<dbReference type="CDD" id="cd06257">
    <property type="entry name" value="DnaJ"/>
    <property type="match status" value="1"/>
</dbReference>
<dbReference type="PANTHER" id="PTHR44140:SF2">
    <property type="entry name" value="LD25575P"/>
    <property type="match status" value="1"/>
</dbReference>
<evidence type="ECO:0000313" key="11">
    <source>
        <dbReference type="Proteomes" id="UP001367676"/>
    </source>
</evidence>
<organism evidence="10 11">
    <name type="scientific">Parthenolecanium corni</name>
    <dbReference type="NCBI Taxonomy" id="536013"/>
    <lineage>
        <taxon>Eukaryota</taxon>
        <taxon>Metazoa</taxon>
        <taxon>Ecdysozoa</taxon>
        <taxon>Arthropoda</taxon>
        <taxon>Hexapoda</taxon>
        <taxon>Insecta</taxon>
        <taxon>Pterygota</taxon>
        <taxon>Neoptera</taxon>
        <taxon>Paraneoptera</taxon>
        <taxon>Hemiptera</taxon>
        <taxon>Sternorrhyncha</taxon>
        <taxon>Coccoidea</taxon>
        <taxon>Coccidae</taxon>
        <taxon>Parthenolecanium</taxon>
    </lineage>
</organism>
<evidence type="ECO:0000256" key="6">
    <source>
        <dbReference type="PROSITE-ProRule" id="PRU00339"/>
    </source>
</evidence>
<feature type="repeat" description="TPR" evidence="6">
    <location>
        <begin position="71"/>
        <end position="104"/>
    </location>
</feature>
<keyword evidence="2 8" id="KW-0732">Signal</keyword>
<dbReference type="GO" id="GO:0034975">
    <property type="term" value="P:protein folding in endoplasmic reticulum"/>
    <property type="evidence" value="ECO:0007669"/>
    <property type="project" value="TreeGrafter"/>
</dbReference>
<dbReference type="SMART" id="SM00271">
    <property type="entry name" value="DnaJ"/>
    <property type="match status" value="1"/>
</dbReference>
<dbReference type="InterPro" id="IPR036869">
    <property type="entry name" value="J_dom_sf"/>
</dbReference>
<evidence type="ECO:0000256" key="3">
    <source>
        <dbReference type="ARBA" id="ARBA00022737"/>
    </source>
</evidence>
<evidence type="ECO:0000256" key="5">
    <source>
        <dbReference type="ARBA" id="ARBA00022824"/>
    </source>
</evidence>
<evidence type="ECO:0000259" key="9">
    <source>
        <dbReference type="PROSITE" id="PS50076"/>
    </source>
</evidence>
<dbReference type="InterPro" id="IPR051727">
    <property type="entry name" value="DnaJ_C3_Co-chaperones"/>
</dbReference>
<evidence type="ECO:0000256" key="2">
    <source>
        <dbReference type="ARBA" id="ARBA00022729"/>
    </source>
</evidence>
<feature type="signal peptide" evidence="8">
    <location>
        <begin position="1"/>
        <end position="34"/>
    </location>
</feature>
<dbReference type="SMART" id="SM00028">
    <property type="entry name" value="TPR"/>
    <property type="match status" value="7"/>
</dbReference>
<evidence type="ECO:0000256" key="7">
    <source>
        <dbReference type="SAM" id="MobiDB-lite"/>
    </source>
</evidence>
<dbReference type="Pfam" id="PF13181">
    <property type="entry name" value="TPR_8"/>
    <property type="match status" value="1"/>
</dbReference>
<dbReference type="InterPro" id="IPR001623">
    <property type="entry name" value="DnaJ_domain"/>
</dbReference>
<dbReference type="GO" id="GO:0005788">
    <property type="term" value="C:endoplasmic reticulum lumen"/>
    <property type="evidence" value="ECO:0007669"/>
    <property type="project" value="UniProtKB-SubCell"/>
</dbReference>